<dbReference type="InterPro" id="IPR000246">
    <property type="entry name" value="Peptidase_T2"/>
</dbReference>
<accession>A0A1V9YG23</accession>
<proteinExistence type="predicted"/>
<dbReference type="Pfam" id="PF01112">
    <property type="entry name" value="Asparaginase_2"/>
    <property type="match status" value="1"/>
</dbReference>
<dbReference type="GO" id="GO:0051604">
    <property type="term" value="P:protein maturation"/>
    <property type="evidence" value="ECO:0007669"/>
    <property type="project" value="TreeGrafter"/>
</dbReference>
<evidence type="ECO:0000313" key="3">
    <source>
        <dbReference type="EMBL" id="OQR84607.1"/>
    </source>
</evidence>
<feature type="active site" description="Nucleophile" evidence="1">
    <location>
        <position position="173"/>
    </location>
</feature>
<dbReference type="Proteomes" id="UP000243579">
    <property type="component" value="Unassembled WGS sequence"/>
</dbReference>
<dbReference type="PANTHER" id="PTHR10188:SF8">
    <property type="entry name" value="THREONINE ASPARTASE 1"/>
    <property type="match status" value="1"/>
</dbReference>
<protein>
    <submittedName>
        <fullName evidence="3">Threonine aspartase</fullName>
    </submittedName>
</protein>
<sequence>MWAVGVHIGAGRHQSAPAAVAAAETSMRQALAVAASSLRDGASAVEAAAQAVMVLEDAACTNAGSNGPCVNLTEAGVVQTDVSLVDGASGSMGCCGAVEGVRNPIQLAKALLLEAADGDRAPPVVLVGAGATARAKELGLPLVDYTATPIDTEAVAKHERQRAMYSTSELLDTVGVVCMDASGSMAAGVSSAGTALKASGRVGHAGCPHMGCVASGGTSGDDGYAWSATGRGEDIIRSRLLQQIEYRSRRQSLADAASLDRAVSRAFTDARERNNDVGIEGGVLGLVRAKMSSHKKRKRSQTEKSALHFVAAFTTPSMGIGVCSSYDAEPRGPNL</sequence>
<gene>
    <name evidence="3" type="ORF">ACHHYP_13147</name>
</gene>
<dbReference type="GO" id="GO:0004298">
    <property type="term" value="F:threonine-type endopeptidase activity"/>
    <property type="evidence" value="ECO:0007669"/>
    <property type="project" value="InterPro"/>
</dbReference>
<dbReference type="PANTHER" id="PTHR10188">
    <property type="entry name" value="L-ASPARAGINASE"/>
    <property type="match status" value="1"/>
</dbReference>
<evidence type="ECO:0000256" key="2">
    <source>
        <dbReference type="PIRSR" id="PIRSR600246-3"/>
    </source>
</evidence>
<dbReference type="STRING" id="1202772.A0A1V9YG23"/>
<name>A0A1V9YG23_ACHHY</name>
<dbReference type="OrthoDB" id="77601at2759"/>
<organism evidence="3 4">
    <name type="scientific">Achlya hypogyna</name>
    <name type="common">Oomycete</name>
    <name type="synonym">Protoachlya hypogyna</name>
    <dbReference type="NCBI Taxonomy" id="1202772"/>
    <lineage>
        <taxon>Eukaryota</taxon>
        <taxon>Sar</taxon>
        <taxon>Stramenopiles</taxon>
        <taxon>Oomycota</taxon>
        <taxon>Saprolegniomycetes</taxon>
        <taxon>Saprolegniales</taxon>
        <taxon>Achlyaceae</taxon>
        <taxon>Achlya</taxon>
    </lineage>
</organism>
<dbReference type="CDD" id="cd04514">
    <property type="entry name" value="Taspase1_like"/>
    <property type="match status" value="1"/>
</dbReference>
<keyword evidence="4" id="KW-1185">Reference proteome</keyword>
<dbReference type="EMBL" id="JNBR01001844">
    <property type="protein sequence ID" value="OQR84607.1"/>
    <property type="molecule type" value="Genomic_DNA"/>
</dbReference>
<comment type="caution">
    <text evidence="3">The sequence shown here is derived from an EMBL/GenBank/DDBJ whole genome shotgun (WGS) entry which is preliminary data.</text>
</comment>
<reference evidence="3 4" key="1">
    <citation type="journal article" date="2014" name="Genome Biol. Evol.">
        <title>The secreted proteins of Achlya hypogyna and Thraustotheca clavata identify the ancestral oomycete secretome and reveal gene acquisitions by horizontal gene transfer.</title>
        <authorList>
            <person name="Misner I."/>
            <person name="Blouin N."/>
            <person name="Leonard G."/>
            <person name="Richards T.A."/>
            <person name="Lane C.E."/>
        </authorList>
    </citation>
    <scope>NUCLEOTIDE SEQUENCE [LARGE SCALE GENOMIC DNA]</scope>
    <source>
        <strain evidence="3 4">ATCC 48635</strain>
    </source>
</reference>
<dbReference type="AlphaFoldDB" id="A0A1V9YG23"/>
<feature type="site" description="Cleavage; by autolysis" evidence="2">
    <location>
        <begin position="172"/>
        <end position="173"/>
    </location>
</feature>
<evidence type="ECO:0000313" key="4">
    <source>
        <dbReference type="Proteomes" id="UP000243579"/>
    </source>
</evidence>
<dbReference type="Gene3D" id="3.60.20.30">
    <property type="entry name" value="(Glycosyl)asparaginase"/>
    <property type="match status" value="1"/>
</dbReference>
<evidence type="ECO:0000256" key="1">
    <source>
        <dbReference type="PIRSR" id="PIRSR600246-1"/>
    </source>
</evidence>
<dbReference type="InterPro" id="IPR037464">
    <property type="entry name" value="Taspase1"/>
</dbReference>
<dbReference type="InterPro" id="IPR029055">
    <property type="entry name" value="Ntn_hydrolases_N"/>
</dbReference>
<dbReference type="GO" id="GO:0005737">
    <property type="term" value="C:cytoplasm"/>
    <property type="evidence" value="ECO:0007669"/>
    <property type="project" value="TreeGrafter"/>
</dbReference>
<dbReference type="SUPFAM" id="SSF56235">
    <property type="entry name" value="N-terminal nucleophile aminohydrolases (Ntn hydrolases)"/>
    <property type="match status" value="1"/>
</dbReference>